<dbReference type="PANTHER" id="PTHR11804:SF84">
    <property type="entry name" value="SACCHAROLYSIN"/>
    <property type="match status" value="1"/>
</dbReference>
<evidence type="ECO:0000256" key="1">
    <source>
        <dbReference type="ARBA" id="ARBA00022670"/>
    </source>
</evidence>
<evidence type="ECO:0000256" key="3">
    <source>
        <dbReference type="ARBA" id="ARBA00022801"/>
    </source>
</evidence>
<protein>
    <recommendedName>
        <fullName evidence="6">Oligopeptidase F</fullName>
        <ecNumber evidence="6">3.4.24.-</ecNumber>
    </recommendedName>
</protein>
<sequence>MNEILTRDKLPENYKWDMTALYADDAAWEQERAAVAAELDTLGALAGELGQPERLLTALDHMFQLGCRLDRLITYACCRRDEDNSNPTYQRLSDMAMHLYQQFIEATAFIEPELLSLPEDYLRSAMARTEFADYRVYLKGVLRQRPHTLSREMEALMASTAELRRAPDNIYSMMTDADMTFPTIKDAQGNDVEITHGNFIPLLESADREVRRNAWDGLMLTLAKWGNTIATTYSSSVKADIFEARARKYPNTLEASLYGNEIPRSVCDNLISEIHGRLDAMGRYIKLRGRLLGLDTVRPYDMYTPIVGDVDMGLDYEHAYDEVVKSLAPLGEEYVSQLRAARSERWIDVYENRGKTSGAYSTGAFGAHPYVLLNYQPTLDSRMTIAHEMGHAMHSWYSQRTQPYPTADYSLFVAEVASTCNEMLVMRDLLRTVTDKRQRAFLLNHLLEQFRTTMFRQTQFAEFEMKAHAQAEAGEPLTSESLCALYDSLIAQYYPGMERGDTVKYEWMRIPHFYRAYYVYQYATGFAAAVALSGKILADGPENYLRFLSLGSSLPPIEELKIAGVDMSTPEPVHQALDFFEQVLAEFESLMV</sequence>
<dbReference type="GO" id="GO:0006518">
    <property type="term" value="P:peptide metabolic process"/>
    <property type="evidence" value="ECO:0007669"/>
    <property type="project" value="TreeGrafter"/>
</dbReference>
<dbReference type="AlphaFoldDB" id="A0A9D1S430"/>
<dbReference type="Gene3D" id="1.10.287.830">
    <property type="entry name" value="putative peptidase helix hairpin domain like"/>
    <property type="match status" value="1"/>
</dbReference>
<reference evidence="9" key="1">
    <citation type="submission" date="2020-10" db="EMBL/GenBank/DDBJ databases">
        <authorList>
            <person name="Gilroy R."/>
        </authorList>
    </citation>
    <scope>NUCLEOTIDE SEQUENCE</scope>
    <source>
        <strain evidence="9">ChiSxjej2B14-8506</strain>
    </source>
</reference>
<dbReference type="Proteomes" id="UP000824123">
    <property type="component" value="Unassembled WGS sequence"/>
</dbReference>
<comment type="function">
    <text evidence="6">Has oligopeptidase activity and degrades a variety of small bioactive peptides.</text>
</comment>
<dbReference type="EMBL" id="DVNK01000023">
    <property type="protein sequence ID" value="HIU46116.1"/>
    <property type="molecule type" value="Genomic_DNA"/>
</dbReference>
<dbReference type="PANTHER" id="PTHR11804">
    <property type="entry name" value="PROTEASE M3 THIMET OLIGOPEPTIDASE-RELATED"/>
    <property type="match status" value="1"/>
</dbReference>
<evidence type="ECO:0000259" key="8">
    <source>
        <dbReference type="Pfam" id="PF08439"/>
    </source>
</evidence>
<evidence type="ECO:0000256" key="4">
    <source>
        <dbReference type="ARBA" id="ARBA00022833"/>
    </source>
</evidence>
<keyword evidence="3 6" id="KW-0378">Hydrolase</keyword>
<dbReference type="InterPro" id="IPR004438">
    <property type="entry name" value="Peptidase_M3B"/>
</dbReference>
<dbReference type="SUPFAM" id="SSF55486">
    <property type="entry name" value="Metalloproteases ('zincins'), catalytic domain"/>
    <property type="match status" value="1"/>
</dbReference>
<evidence type="ECO:0000313" key="10">
    <source>
        <dbReference type="Proteomes" id="UP000824123"/>
    </source>
</evidence>
<dbReference type="GO" id="GO:0006508">
    <property type="term" value="P:proteolysis"/>
    <property type="evidence" value="ECO:0007669"/>
    <property type="project" value="UniProtKB-KW"/>
</dbReference>
<organism evidence="9 10">
    <name type="scientific">Candidatus Fimadaptatus faecigallinarum</name>
    <dbReference type="NCBI Taxonomy" id="2840814"/>
    <lineage>
        <taxon>Bacteria</taxon>
        <taxon>Bacillati</taxon>
        <taxon>Bacillota</taxon>
        <taxon>Clostridia</taxon>
        <taxon>Eubacteriales</taxon>
        <taxon>Candidatus Fimadaptatus</taxon>
    </lineage>
</organism>
<evidence type="ECO:0000256" key="5">
    <source>
        <dbReference type="ARBA" id="ARBA00023049"/>
    </source>
</evidence>
<dbReference type="Pfam" id="PF01432">
    <property type="entry name" value="Peptidase_M3"/>
    <property type="match status" value="1"/>
</dbReference>
<keyword evidence="1 6" id="KW-0645">Protease</keyword>
<feature type="domain" description="Oligopeptidase F N-terminal" evidence="8">
    <location>
        <begin position="113"/>
        <end position="181"/>
    </location>
</feature>
<evidence type="ECO:0000313" key="9">
    <source>
        <dbReference type="EMBL" id="HIU46116.1"/>
    </source>
</evidence>
<comment type="cofactor">
    <cofactor evidence="6">
        <name>Zn(2+)</name>
        <dbReference type="ChEBI" id="CHEBI:29105"/>
    </cofactor>
    <text evidence="6">Binds 1 zinc ion.</text>
</comment>
<dbReference type="Gene3D" id="1.20.140.70">
    <property type="entry name" value="Oligopeptidase f, N-terminal domain"/>
    <property type="match status" value="1"/>
</dbReference>
<keyword evidence="5 6" id="KW-0482">Metalloprotease</keyword>
<comment type="similarity">
    <text evidence="6">Belongs to the peptidase M3B family.</text>
</comment>
<dbReference type="Pfam" id="PF08439">
    <property type="entry name" value="Peptidase_M3_N"/>
    <property type="match status" value="1"/>
</dbReference>
<evidence type="ECO:0000256" key="6">
    <source>
        <dbReference type="RuleBase" id="RU368091"/>
    </source>
</evidence>
<gene>
    <name evidence="9" type="primary">pepF</name>
    <name evidence="9" type="ORF">IAC59_02535</name>
</gene>
<dbReference type="GO" id="GO:0004222">
    <property type="term" value="F:metalloendopeptidase activity"/>
    <property type="evidence" value="ECO:0007669"/>
    <property type="project" value="UniProtKB-UniRule"/>
</dbReference>
<dbReference type="CDD" id="cd09608">
    <property type="entry name" value="M3B_PepF"/>
    <property type="match status" value="1"/>
</dbReference>
<dbReference type="GO" id="GO:0046872">
    <property type="term" value="F:metal ion binding"/>
    <property type="evidence" value="ECO:0007669"/>
    <property type="project" value="UniProtKB-UniRule"/>
</dbReference>
<evidence type="ECO:0000256" key="2">
    <source>
        <dbReference type="ARBA" id="ARBA00022723"/>
    </source>
</evidence>
<keyword evidence="4 6" id="KW-0862">Zinc</keyword>
<evidence type="ECO:0000259" key="7">
    <source>
        <dbReference type="Pfam" id="PF01432"/>
    </source>
</evidence>
<dbReference type="InterPro" id="IPR013647">
    <property type="entry name" value="OligopepF_N_dom"/>
</dbReference>
<dbReference type="NCBIfam" id="TIGR00181">
    <property type="entry name" value="pepF"/>
    <property type="match status" value="1"/>
</dbReference>
<dbReference type="InterPro" id="IPR001567">
    <property type="entry name" value="Pept_M3A_M3B_dom"/>
</dbReference>
<comment type="caution">
    <text evidence="9">The sequence shown here is derived from an EMBL/GenBank/DDBJ whole genome shotgun (WGS) entry which is preliminary data.</text>
</comment>
<dbReference type="InterPro" id="IPR042088">
    <property type="entry name" value="OligoPept_F_C"/>
</dbReference>
<dbReference type="InterPro" id="IPR045090">
    <property type="entry name" value="Pept_M3A_M3B"/>
</dbReference>
<name>A0A9D1S430_9FIRM</name>
<accession>A0A9D1S430</accession>
<dbReference type="EC" id="3.4.24.-" evidence="6"/>
<feature type="domain" description="Peptidase M3A/M3B catalytic" evidence="7">
    <location>
        <begin position="202"/>
        <end position="577"/>
    </location>
</feature>
<proteinExistence type="inferred from homology"/>
<dbReference type="Gene3D" id="1.10.1370.20">
    <property type="entry name" value="Oligoendopeptidase f, C-terminal domain"/>
    <property type="match status" value="1"/>
</dbReference>
<reference evidence="9" key="2">
    <citation type="journal article" date="2021" name="PeerJ">
        <title>Extensive microbial diversity within the chicken gut microbiome revealed by metagenomics and culture.</title>
        <authorList>
            <person name="Gilroy R."/>
            <person name="Ravi A."/>
            <person name="Getino M."/>
            <person name="Pursley I."/>
            <person name="Horton D.L."/>
            <person name="Alikhan N.F."/>
            <person name="Baker D."/>
            <person name="Gharbi K."/>
            <person name="Hall N."/>
            <person name="Watson M."/>
            <person name="Adriaenssens E.M."/>
            <person name="Foster-Nyarko E."/>
            <person name="Jarju S."/>
            <person name="Secka A."/>
            <person name="Antonio M."/>
            <person name="Oren A."/>
            <person name="Chaudhuri R.R."/>
            <person name="La Ragione R."/>
            <person name="Hildebrand F."/>
            <person name="Pallen M.J."/>
        </authorList>
    </citation>
    <scope>NUCLEOTIDE SEQUENCE</scope>
    <source>
        <strain evidence="9">ChiSxjej2B14-8506</strain>
    </source>
</reference>
<keyword evidence="2 6" id="KW-0479">Metal-binding</keyword>